<gene>
    <name evidence="2" type="ORF">ALC62_14714</name>
</gene>
<dbReference type="Proteomes" id="UP000078542">
    <property type="component" value="Unassembled WGS sequence"/>
</dbReference>
<reference evidence="2 3" key="1">
    <citation type="submission" date="2016-03" db="EMBL/GenBank/DDBJ databases">
        <title>Cyphomyrmex costatus WGS genome.</title>
        <authorList>
            <person name="Nygaard S."/>
            <person name="Hu H."/>
            <person name="Boomsma J."/>
            <person name="Zhang G."/>
        </authorList>
    </citation>
    <scope>NUCLEOTIDE SEQUENCE [LARGE SCALE GENOMIC DNA]</scope>
    <source>
        <strain evidence="2">MS0001</strain>
        <tissue evidence="2">Whole body</tissue>
    </source>
</reference>
<sequence length="94" mass="10310">MEMIATANVMRMRPGDGIASGGAGATGLDDGEKGLQRGNEDEGAWRAEAKRTFGFFRADRSQLIITLRPSESSERLTGCRIPLREVTLTKLQRK</sequence>
<feature type="region of interest" description="Disordered" evidence="1">
    <location>
        <begin position="13"/>
        <end position="43"/>
    </location>
</feature>
<evidence type="ECO:0000313" key="2">
    <source>
        <dbReference type="EMBL" id="KYM94733.1"/>
    </source>
</evidence>
<proteinExistence type="predicted"/>
<organism evidence="2 3">
    <name type="scientific">Cyphomyrmex costatus</name>
    <dbReference type="NCBI Taxonomy" id="456900"/>
    <lineage>
        <taxon>Eukaryota</taxon>
        <taxon>Metazoa</taxon>
        <taxon>Ecdysozoa</taxon>
        <taxon>Arthropoda</taxon>
        <taxon>Hexapoda</taxon>
        <taxon>Insecta</taxon>
        <taxon>Pterygota</taxon>
        <taxon>Neoptera</taxon>
        <taxon>Endopterygota</taxon>
        <taxon>Hymenoptera</taxon>
        <taxon>Apocrita</taxon>
        <taxon>Aculeata</taxon>
        <taxon>Formicoidea</taxon>
        <taxon>Formicidae</taxon>
        <taxon>Myrmicinae</taxon>
        <taxon>Cyphomyrmex</taxon>
    </lineage>
</organism>
<protein>
    <submittedName>
        <fullName evidence="2">Uncharacterized protein</fullName>
    </submittedName>
</protein>
<name>A0A195C3H9_9HYME</name>
<dbReference type="EMBL" id="KQ978350">
    <property type="protein sequence ID" value="KYM94733.1"/>
    <property type="molecule type" value="Genomic_DNA"/>
</dbReference>
<keyword evidence="3" id="KW-1185">Reference proteome</keyword>
<evidence type="ECO:0000313" key="3">
    <source>
        <dbReference type="Proteomes" id="UP000078542"/>
    </source>
</evidence>
<dbReference type="AlphaFoldDB" id="A0A195C3H9"/>
<evidence type="ECO:0000256" key="1">
    <source>
        <dbReference type="SAM" id="MobiDB-lite"/>
    </source>
</evidence>
<accession>A0A195C3H9</accession>
<feature type="compositionally biased region" description="Basic and acidic residues" evidence="1">
    <location>
        <begin position="30"/>
        <end position="43"/>
    </location>
</feature>